<dbReference type="STRING" id="29539.SAMN02745716_1291"/>
<evidence type="ECO:0008006" key="3">
    <source>
        <dbReference type="Google" id="ProtNLM"/>
    </source>
</evidence>
<dbReference type="AlphaFoldDB" id="A0A1H6FU90"/>
<gene>
    <name evidence="1" type="ORF">SAMN02745716_1291</name>
</gene>
<evidence type="ECO:0000313" key="2">
    <source>
        <dbReference type="Proteomes" id="UP000222056"/>
    </source>
</evidence>
<protein>
    <recommendedName>
        <fullName evidence="3">Roadblock/LAMTOR2 domain-containing protein</fullName>
    </recommendedName>
</protein>
<dbReference type="EMBL" id="FNWJ01000002">
    <property type="protein sequence ID" value="SEH13738.1"/>
    <property type="molecule type" value="Genomic_DNA"/>
</dbReference>
<keyword evidence="2" id="KW-1185">Reference proteome</keyword>
<evidence type="ECO:0000313" key="1">
    <source>
        <dbReference type="EMBL" id="SEH13738.1"/>
    </source>
</evidence>
<proteinExistence type="predicted"/>
<dbReference type="SUPFAM" id="SSF103196">
    <property type="entry name" value="Roadblock/LC7 domain"/>
    <property type="match status" value="1"/>
</dbReference>
<dbReference type="Proteomes" id="UP000222056">
    <property type="component" value="Unassembled WGS sequence"/>
</dbReference>
<dbReference type="RefSeq" id="WP_177169389.1">
    <property type="nucleotide sequence ID" value="NZ_FNWJ01000002.1"/>
</dbReference>
<organism evidence="1 2">
    <name type="scientific">Thermoleophilum album</name>
    <dbReference type="NCBI Taxonomy" id="29539"/>
    <lineage>
        <taxon>Bacteria</taxon>
        <taxon>Bacillati</taxon>
        <taxon>Actinomycetota</taxon>
        <taxon>Thermoleophilia</taxon>
        <taxon>Thermoleophilales</taxon>
        <taxon>Thermoleophilaceae</taxon>
        <taxon>Thermoleophilum</taxon>
    </lineage>
</organism>
<name>A0A1H6FU90_THEAL</name>
<sequence>MLCNTPDVAAVVELVDDKVASFAGIDQRDADRVGALARELVQLVPPDGQVHVRSARGQVFVSQHGERLLVAMTTRRVQAASVLYDMHMAVRGELGE</sequence>
<reference evidence="2" key="1">
    <citation type="submission" date="2016-10" db="EMBL/GenBank/DDBJ databases">
        <authorList>
            <person name="Varghese N."/>
            <person name="Submissions S."/>
        </authorList>
    </citation>
    <scope>NUCLEOTIDE SEQUENCE [LARGE SCALE GENOMIC DNA]</scope>
    <source>
        <strain evidence="2">ATCC 35263</strain>
    </source>
</reference>
<accession>A0A1H6FU90</accession>